<reference evidence="1 2" key="1">
    <citation type="journal article" date="2018" name="Front. Plant Sci.">
        <title>Red Clover (Trifolium pratense) and Zigzag Clover (T. medium) - A Picture of Genomic Similarities and Differences.</title>
        <authorList>
            <person name="Dluhosova J."/>
            <person name="Istvanek J."/>
            <person name="Nedelnik J."/>
            <person name="Repkova J."/>
        </authorList>
    </citation>
    <scope>NUCLEOTIDE SEQUENCE [LARGE SCALE GENOMIC DNA]</scope>
    <source>
        <strain evidence="2">cv. 10/8</strain>
        <tissue evidence="1">Leaf</tissue>
    </source>
</reference>
<dbReference type="Proteomes" id="UP000265520">
    <property type="component" value="Unassembled WGS sequence"/>
</dbReference>
<organism evidence="1 2">
    <name type="scientific">Trifolium medium</name>
    <dbReference type="NCBI Taxonomy" id="97028"/>
    <lineage>
        <taxon>Eukaryota</taxon>
        <taxon>Viridiplantae</taxon>
        <taxon>Streptophyta</taxon>
        <taxon>Embryophyta</taxon>
        <taxon>Tracheophyta</taxon>
        <taxon>Spermatophyta</taxon>
        <taxon>Magnoliopsida</taxon>
        <taxon>eudicotyledons</taxon>
        <taxon>Gunneridae</taxon>
        <taxon>Pentapetalae</taxon>
        <taxon>rosids</taxon>
        <taxon>fabids</taxon>
        <taxon>Fabales</taxon>
        <taxon>Fabaceae</taxon>
        <taxon>Papilionoideae</taxon>
        <taxon>50 kb inversion clade</taxon>
        <taxon>NPAAA clade</taxon>
        <taxon>Hologalegina</taxon>
        <taxon>IRL clade</taxon>
        <taxon>Trifolieae</taxon>
        <taxon>Trifolium</taxon>
    </lineage>
</organism>
<feature type="non-terminal residue" evidence="1">
    <location>
        <position position="21"/>
    </location>
</feature>
<dbReference type="AlphaFoldDB" id="A0A392VY42"/>
<evidence type="ECO:0000313" key="2">
    <source>
        <dbReference type="Proteomes" id="UP000265520"/>
    </source>
</evidence>
<keyword evidence="2" id="KW-1185">Reference proteome</keyword>
<evidence type="ECO:0000313" key="1">
    <source>
        <dbReference type="EMBL" id="MCI92392.1"/>
    </source>
</evidence>
<name>A0A392VY42_9FABA</name>
<proteinExistence type="predicted"/>
<comment type="caution">
    <text evidence="1">The sequence shown here is derived from an EMBL/GenBank/DDBJ whole genome shotgun (WGS) entry which is preliminary data.</text>
</comment>
<accession>A0A392VY42</accession>
<protein>
    <submittedName>
        <fullName evidence="1">Uncharacterized protein</fullName>
    </submittedName>
</protein>
<sequence>MVGLCFLAYTANMAASSHLFP</sequence>
<dbReference type="EMBL" id="LXQA011299677">
    <property type="protein sequence ID" value="MCI92392.1"/>
    <property type="molecule type" value="Genomic_DNA"/>
</dbReference>